<dbReference type="SUPFAM" id="SSF56003">
    <property type="entry name" value="Molybdenum cofactor-binding domain"/>
    <property type="match status" value="1"/>
</dbReference>
<dbReference type="Proteomes" id="UP001321486">
    <property type="component" value="Chromosome"/>
</dbReference>
<evidence type="ECO:0000259" key="1">
    <source>
        <dbReference type="Pfam" id="PF02738"/>
    </source>
</evidence>
<protein>
    <recommendedName>
        <fullName evidence="1">Aldehyde oxidase/xanthine dehydrogenase first molybdopterin binding domain-containing protein</fullName>
    </recommendedName>
</protein>
<organism evidence="2 3">
    <name type="scientific">Frondihabitans sucicola</name>
    <dbReference type="NCBI Taxonomy" id="1268041"/>
    <lineage>
        <taxon>Bacteria</taxon>
        <taxon>Bacillati</taxon>
        <taxon>Actinomycetota</taxon>
        <taxon>Actinomycetes</taxon>
        <taxon>Micrococcales</taxon>
        <taxon>Microbacteriaceae</taxon>
        <taxon>Frondihabitans</taxon>
    </lineage>
</organism>
<dbReference type="Gene3D" id="3.30.365.10">
    <property type="entry name" value="Aldehyde oxidase/xanthine dehydrogenase, molybdopterin binding domain"/>
    <property type="match status" value="3"/>
</dbReference>
<accession>A0ABN6XU33</accession>
<sequence length="204" mass="22265">MRVFAARVGGGFGGKQELLTEDLVTMAVLRTGRSVQYEYTREDEFVIAPLRHPMRVGVKLGATSDGVLTALAVDELMDTGAYGNHGVGVMFHSVHESISVYRVPNKRVDAESVYTNNPPSGAFRGYGLGQVIFAVESALDELARKLGIDAFELRRRNVVVPGDLMTVVDPHEESDLLFGSYGLDQCLDLVQAALEGRRRPTPGR</sequence>
<dbReference type="PANTHER" id="PTHR11908:SF157">
    <property type="entry name" value="XANTHINE DEHYDROGENASE SUBUNIT D-RELATED"/>
    <property type="match status" value="1"/>
</dbReference>
<reference evidence="3" key="1">
    <citation type="journal article" date="2019" name="Int. J. Syst. Evol. Microbiol.">
        <title>The Global Catalogue of Microorganisms (GCM) 10K type strain sequencing project: providing services to taxonomists for standard genome sequencing and annotation.</title>
        <authorList>
            <consortium name="The Broad Institute Genomics Platform"/>
            <consortium name="The Broad Institute Genome Sequencing Center for Infectious Disease"/>
            <person name="Wu L."/>
            <person name="Ma J."/>
        </authorList>
    </citation>
    <scope>NUCLEOTIDE SEQUENCE [LARGE SCALE GENOMIC DNA]</scope>
    <source>
        <strain evidence="3">NBRC 108728</strain>
    </source>
</reference>
<dbReference type="EMBL" id="AP027732">
    <property type="protein sequence ID" value="BDZ48414.1"/>
    <property type="molecule type" value="Genomic_DNA"/>
</dbReference>
<dbReference type="InterPro" id="IPR037165">
    <property type="entry name" value="AldOxase/xan_DH_Mopterin-bd_sf"/>
</dbReference>
<keyword evidence="3" id="KW-1185">Reference proteome</keyword>
<name>A0ABN6XU33_9MICO</name>
<evidence type="ECO:0000313" key="3">
    <source>
        <dbReference type="Proteomes" id="UP001321486"/>
    </source>
</evidence>
<dbReference type="Pfam" id="PF02738">
    <property type="entry name" value="MoCoBD_1"/>
    <property type="match status" value="1"/>
</dbReference>
<dbReference type="PANTHER" id="PTHR11908">
    <property type="entry name" value="XANTHINE DEHYDROGENASE"/>
    <property type="match status" value="1"/>
</dbReference>
<feature type="domain" description="Aldehyde oxidase/xanthine dehydrogenase first molybdopterin binding" evidence="1">
    <location>
        <begin position="2"/>
        <end position="158"/>
    </location>
</feature>
<dbReference type="InterPro" id="IPR008274">
    <property type="entry name" value="AldOxase/xan_DH_MoCoBD1"/>
</dbReference>
<dbReference type="InterPro" id="IPR016208">
    <property type="entry name" value="Ald_Oxase/xanthine_DH-like"/>
</dbReference>
<proteinExistence type="predicted"/>
<evidence type="ECO:0000313" key="2">
    <source>
        <dbReference type="EMBL" id="BDZ48414.1"/>
    </source>
</evidence>
<gene>
    <name evidence="2" type="ORF">GCM10025867_06550</name>
</gene>